<comment type="subunit">
    <text evidence="3">Component of the ER membrane protein complex (EMC).</text>
</comment>
<keyword evidence="8" id="KW-0813">Transport</keyword>
<comment type="function">
    <text evidence="8">Part of the endoplasmic reticulum membrane protein complex (EMC) that enables the energy-independent insertion into endoplasmic reticulum membranes of newly synthesized membrane proteins. May be involved in Mg(2+) transport.</text>
</comment>
<dbReference type="GO" id="GO:0022890">
    <property type="term" value="F:inorganic cation transmembrane transporter activity"/>
    <property type="evidence" value="ECO:0007669"/>
    <property type="project" value="TreeGrafter"/>
</dbReference>
<dbReference type="AlphaFoldDB" id="A0A811KBZ2"/>
<feature type="signal peptide" evidence="9">
    <location>
        <begin position="1"/>
        <end position="19"/>
    </location>
</feature>
<keyword evidence="8" id="KW-0460">Magnesium</keyword>
<keyword evidence="8" id="KW-0967">Endosome</keyword>
<feature type="transmembrane region" description="Helical" evidence="8">
    <location>
        <begin position="38"/>
        <end position="63"/>
    </location>
</feature>
<comment type="subcellular location">
    <subcellularLocation>
        <location evidence="1">Endoplasmic reticulum membrane</location>
        <topology evidence="1">Multi-pass membrane protein</topology>
    </subcellularLocation>
    <subcellularLocation>
        <location evidence="8">Golgi apparatus membrane</location>
        <topology evidence="8">Multi-pass membrane protein</topology>
    </subcellularLocation>
    <subcellularLocation>
        <location evidence="8">Early endosome membrane</location>
        <topology evidence="8">Multi-pass membrane protein</topology>
    </subcellularLocation>
</comment>
<evidence type="ECO:0000256" key="2">
    <source>
        <dbReference type="ARBA" id="ARBA00006109"/>
    </source>
</evidence>
<evidence type="ECO:0000256" key="3">
    <source>
        <dbReference type="ARBA" id="ARBA00011276"/>
    </source>
</evidence>
<feature type="chain" id="PRO_5035594822" description="Membrane magnesium transporter" evidence="9">
    <location>
        <begin position="20"/>
        <end position="104"/>
    </location>
</feature>
<keyword evidence="7 8" id="KW-0472">Membrane</keyword>
<organism evidence="10 11">
    <name type="scientific">Bursaphelenchus okinawaensis</name>
    <dbReference type="NCBI Taxonomy" id="465554"/>
    <lineage>
        <taxon>Eukaryota</taxon>
        <taxon>Metazoa</taxon>
        <taxon>Ecdysozoa</taxon>
        <taxon>Nematoda</taxon>
        <taxon>Chromadorea</taxon>
        <taxon>Rhabditida</taxon>
        <taxon>Tylenchina</taxon>
        <taxon>Tylenchomorpha</taxon>
        <taxon>Aphelenchoidea</taxon>
        <taxon>Aphelenchoididae</taxon>
        <taxon>Bursaphelenchus</taxon>
    </lineage>
</organism>
<dbReference type="OrthoDB" id="44756at2759"/>
<keyword evidence="5 8" id="KW-0256">Endoplasmic reticulum</keyword>
<keyword evidence="8" id="KW-0333">Golgi apparatus</keyword>
<reference evidence="10" key="1">
    <citation type="submission" date="2020-09" db="EMBL/GenBank/DDBJ databases">
        <authorList>
            <person name="Kikuchi T."/>
        </authorList>
    </citation>
    <scope>NUCLEOTIDE SEQUENCE</scope>
    <source>
        <strain evidence="10">SH1</strain>
    </source>
</reference>
<dbReference type="Proteomes" id="UP000783686">
    <property type="component" value="Unassembled WGS sequence"/>
</dbReference>
<evidence type="ECO:0000256" key="9">
    <source>
        <dbReference type="SAM" id="SignalP"/>
    </source>
</evidence>
<keyword evidence="11" id="KW-1185">Reference proteome</keyword>
<protein>
    <recommendedName>
        <fullName evidence="8">Membrane magnesium transporter</fullName>
    </recommendedName>
</protein>
<dbReference type="PANTHER" id="PTHR21181">
    <property type="match status" value="1"/>
</dbReference>
<name>A0A811KBZ2_9BILA</name>
<dbReference type="GO" id="GO:0072546">
    <property type="term" value="C:EMC complex"/>
    <property type="evidence" value="ECO:0007669"/>
    <property type="project" value="UniProtKB-UniRule"/>
</dbReference>
<keyword evidence="6 8" id="KW-1133">Transmembrane helix</keyword>
<comment type="similarity">
    <text evidence="2 8">Belongs to the membrane magnesium transporter (TC 1.A.67) family.</text>
</comment>
<evidence type="ECO:0000256" key="5">
    <source>
        <dbReference type="ARBA" id="ARBA00022824"/>
    </source>
</evidence>
<sequence>MSTVWKTLCVLSLLSLAHCAYSAAQHRSFLRLVQKEFIGLPLDIIIQTLVSLGVAVFACAHIAGEFQFIRNDQSPKKGAWNQVGNRVNFYIFEHRAKCLQPKFD</sequence>
<dbReference type="EMBL" id="CAJFCW020000002">
    <property type="protein sequence ID" value="CAG9098112.1"/>
    <property type="molecule type" value="Genomic_DNA"/>
</dbReference>
<dbReference type="Pfam" id="PF10270">
    <property type="entry name" value="MMgT"/>
    <property type="match status" value="1"/>
</dbReference>
<evidence type="ECO:0000256" key="4">
    <source>
        <dbReference type="ARBA" id="ARBA00022692"/>
    </source>
</evidence>
<dbReference type="PANTHER" id="PTHR21181:SF7">
    <property type="entry name" value="ER MEMBRANE PROTEIN COMPLEX SUBUNIT 5"/>
    <property type="match status" value="1"/>
</dbReference>
<evidence type="ECO:0000256" key="8">
    <source>
        <dbReference type="RuleBase" id="RU367002"/>
    </source>
</evidence>
<evidence type="ECO:0000313" key="11">
    <source>
        <dbReference type="Proteomes" id="UP000614601"/>
    </source>
</evidence>
<comment type="caution">
    <text evidence="8">Lacks conserved residue(s) required for the propagation of feature annotation.</text>
</comment>
<evidence type="ECO:0000256" key="1">
    <source>
        <dbReference type="ARBA" id="ARBA00004477"/>
    </source>
</evidence>
<evidence type="ECO:0000256" key="6">
    <source>
        <dbReference type="ARBA" id="ARBA00022989"/>
    </source>
</evidence>
<keyword evidence="4 8" id="KW-0812">Transmembrane</keyword>
<gene>
    <name evidence="10" type="ORF">BOKJ2_LOCUS4704</name>
</gene>
<comment type="caution">
    <text evidence="10">The sequence shown here is derived from an EMBL/GenBank/DDBJ whole genome shotgun (WGS) entry which is preliminary data.</text>
</comment>
<dbReference type="Proteomes" id="UP000614601">
    <property type="component" value="Unassembled WGS sequence"/>
</dbReference>
<dbReference type="GO" id="GO:0005886">
    <property type="term" value="C:plasma membrane"/>
    <property type="evidence" value="ECO:0007669"/>
    <property type="project" value="TreeGrafter"/>
</dbReference>
<keyword evidence="9" id="KW-0732">Signal</keyword>
<evidence type="ECO:0000313" key="10">
    <source>
        <dbReference type="EMBL" id="CAD5212903.1"/>
    </source>
</evidence>
<proteinExistence type="inferred from homology"/>
<dbReference type="GO" id="GO:0031901">
    <property type="term" value="C:early endosome membrane"/>
    <property type="evidence" value="ECO:0007669"/>
    <property type="project" value="UniProtKB-SubCell"/>
</dbReference>
<dbReference type="GO" id="GO:0000139">
    <property type="term" value="C:Golgi membrane"/>
    <property type="evidence" value="ECO:0007669"/>
    <property type="project" value="UniProtKB-SubCell"/>
</dbReference>
<evidence type="ECO:0000256" key="7">
    <source>
        <dbReference type="ARBA" id="ARBA00023136"/>
    </source>
</evidence>
<dbReference type="EMBL" id="CAJFDH010000002">
    <property type="protein sequence ID" value="CAD5212903.1"/>
    <property type="molecule type" value="Genomic_DNA"/>
</dbReference>
<dbReference type="InterPro" id="IPR018937">
    <property type="entry name" value="MMgT"/>
</dbReference>
<accession>A0A811KBZ2</accession>